<dbReference type="AlphaFoldDB" id="A0AAD7N1C3"/>
<evidence type="ECO:0000256" key="1">
    <source>
        <dbReference type="SAM" id="MobiDB-lite"/>
    </source>
</evidence>
<proteinExistence type="predicted"/>
<accession>A0AAD7N1C3</accession>
<evidence type="ECO:0000313" key="4">
    <source>
        <dbReference type="Proteomes" id="UP001215598"/>
    </source>
</evidence>
<sequence>MFSATSTFTPYAEPERERERERAESERGRGRSIYSAGGGDADQVSVVCECRVRDDAVHCGRSRTSTCRRRQARWCSTRRGTLRRSPPHLLLQQFLFAASAAAADDTPPDASLLLLALRVPASSTHTRRRACTVTVRAPARAVFARGDAAAFVLCFVISLLFGDLFFGGYDYSRRCR</sequence>
<reference evidence="3" key="1">
    <citation type="submission" date="2023-03" db="EMBL/GenBank/DDBJ databases">
        <title>Massive genome expansion in bonnet fungi (Mycena s.s.) driven by repeated elements and novel gene families across ecological guilds.</title>
        <authorList>
            <consortium name="Lawrence Berkeley National Laboratory"/>
            <person name="Harder C.B."/>
            <person name="Miyauchi S."/>
            <person name="Viragh M."/>
            <person name="Kuo A."/>
            <person name="Thoen E."/>
            <person name="Andreopoulos B."/>
            <person name="Lu D."/>
            <person name="Skrede I."/>
            <person name="Drula E."/>
            <person name="Henrissat B."/>
            <person name="Morin E."/>
            <person name="Kohler A."/>
            <person name="Barry K."/>
            <person name="LaButti K."/>
            <person name="Morin E."/>
            <person name="Salamov A."/>
            <person name="Lipzen A."/>
            <person name="Mereny Z."/>
            <person name="Hegedus B."/>
            <person name="Baldrian P."/>
            <person name="Stursova M."/>
            <person name="Weitz H."/>
            <person name="Taylor A."/>
            <person name="Grigoriev I.V."/>
            <person name="Nagy L.G."/>
            <person name="Martin F."/>
            <person name="Kauserud H."/>
        </authorList>
    </citation>
    <scope>NUCLEOTIDE SEQUENCE</scope>
    <source>
        <strain evidence="3">CBHHK182m</strain>
    </source>
</reference>
<keyword evidence="2" id="KW-0812">Transmembrane</keyword>
<feature type="region of interest" description="Disordered" evidence="1">
    <location>
        <begin position="1"/>
        <end position="39"/>
    </location>
</feature>
<evidence type="ECO:0000313" key="3">
    <source>
        <dbReference type="EMBL" id="KAJ7742077.1"/>
    </source>
</evidence>
<name>A0AAD7N1C3_9AGAR</name>
<evidence type="ECO:0000256" key="2">
    <source>
        <dbReference type="SAM" id="Phobius"/>
    </source>
</evidence>
<dbReference type="Proteomes" id="UP001215598">
    <property type="component" value="Unassembled WGS sequence"/>
</dbReference>
<protein>
    <submittedName>
        <fullName evidence="3">Uncharacterized protein</fullName>
    </submittedName>
</protein>
<feature type="transmembrane region" description="Helical" evidence="2">
    <location>
        <begin position="148"/>
        <end position="169"/>
    </location>
</feature>
<keyword evidence="2" id="KW-0472">Membrane</keyword>
<keyword evidence="4" id="KW-1185">Reference proteome</keyword>
<organism evidence="3 4">
    <name type="scientific">Mycena metata</name>
    <dbReference type="NCBI Taxonomy" id="1033252"/>
    <lineage>
        <taxon>Eukaryota</taxon>
        <taxon>Fungi</taxon>
        <taxon>Dikarya</taxon>
        <taxon>Basidiomycota</taxon>
        <taxon>Agaricomycotina</taxon>
        <taxon>Agaricomycetes</taxon>
        <taxon>Agaricomycetidae</taxon>
        <taxon>Agaricales</taxon>
        <taxon>Marasmiineae</taxon>
        <taxon>Mycenaceae</taxon>
        <taxon>Mycena</taxon>
    </lineage>
</organism>
<comment type="caution">
    <text evidence="3">The sequence shown here is derived from an EMBL/GenBank/DDBJ whole genome shotgun (WGS) entry which is preliminary data.</text>
</comment>
<dbReference type="EMBL" id="JARKIB010000096">
    <property type="protein sequence ID" value="KAJ7742077.1"/>
    <property type="molecule type" value="Genomic_DNA"/>
</dbReference>
<keyword evidence="2" id="KW-1133">Transmembrane helix</keyword>
<feature type="compositionally biased region" description="Basic and acidic residues" evidence="1">
    <location>
        <begin position="13"/>
        <end position="29"/>
    </location>
</feature>
<gene>
    <name evidence="3" type="ORF">B0H16DRAFT_1564373</name>
</gene>